<evidence type="ECO:0000313" key="12">
    <source>
        <dbReference type="EMBL" id="MCU6797734.1"/>
    </source>
</evidence>
<dbReference type="SMART" id="SM00387">
    <property type="entry name" value="HATPase_c"/>
    <property type="match status" value="1"/>
</dbReference>
<protein>
    <recommendedName>
        <fullName evidence="3">histidine kinase</fullName>
        <ecNumber evidence="3">2.7.13.3</ecNumber>
    </recommendedName>
</protein>
<accession>A0ABT2USU1</accession>
<name>A0ABT2USU1_9BACL</name>
<comment type="subcellular location">
    <subcellularLocation>
        <location evidence="2">Membrane</location>
    </subcellularLocation>
</comment>
<dbReference type="EC" id="2.7.13.3" evidence="3"/>
<keyword evidence="5" id="KW-0808">Transferase</keyword>
<dbReference type="EMBL" id="JAOQIO010000124">
    <property type="protein sequence ID" value="MCU6797734.1"/>
    <property type="molecule type" value="Genomic_DNA"/>
</dbReference>
<proteinExistence type="predicted"/>
<comment type="caution">
    <text evidence="12">The sequence shown here is derived from an EMBL/GenBank/DDBJ whole genome shotgun (WGS) entry which is preliminary data.</text>
</comment>
<dbReference type="CDD" id="cd00082">
    <property type="entry name" value="HisKA"/>
    <property type="match status" value="1"/>
</dbReference>
<dbReference type="InterPro" id="IPR005467">
    <property type="entry name" value="His_kinase_dom"/>
</dbReference>
<dbReference type="Gene3D" id="1.10.287.130">
    <property type="match status" value="1"/>
</dbReference>
<keyword evidence="13" id="KW-1185">Reference proteome</keyword>
<dbReference type="RefSeq" id="WP_262688462.1">
    <property type="nucleotide sequence ID" value="NZ_JAOQIO010000124.1"/>
</dbReference>
<feature type="transmembrane region" description="Helical" evidence="10">
    <location>
        <begin position="175"/>
        <end position="196"/>
    </location>
</feature>
<evidence type="ECO:0000256" key="7">
    <source>
        <dbReference type="ARBA" id="ARBA00022777"/>
    </source>
</evidence>
<evidence type="ECO:0000313" key="13">
    <source>
        <dbReference type="Proteomes" id="UP001652445"/>
    </source>
</evidence>
<dbReference type="PRINTS" id="PR00344">
    <property type="entry name" value="BCTRLSENSOR"/>
</dbReference>
<dbReference type="SMART" id="SM00388">
    <property type="entry name" value="HisKA"/>
    <property type="match status" value="1"/>
</dbReference>
<sequence length="437" mass="49545">MIKKTRRNLFIIYSVIIGLILIIMAVTFYLMLSGVLARDEHTRLEAASAKAQMEWQRRMTNPIGGTNDNRDMKDNRPPHKMEWEFLQSNQAAVVTDMNGQILSQSLIRNPLVTEGFVREIQIQAVNNKPYVLQHIEIDNRSYAVMSMDMNNLRGIRLYIAEDISNQKHLLTEMRWLLGGVSILLLVVASILGYILAGRAMIPITRSYERQKAFTADASHELRTPLSVLQASMEILEEQKQQLPSIHQLVMGHMKDEIHRMIRLTENLLLLARMDSTMQLSQMELFDLRQTIVSTMDRMRLAAQAKQIFIEAHVDSLKEGRSYKGDADQISQLLYILLDNAVKFSDVEGSVIVRSQSYTKGGIEITIADKGCGIPAEDLPHVFERFYRVDKARSRESGGTGLGLSIARRIVHNHGGELLVKSDVDQGSVFIIRLPEMG</sequence>
<gene>
    <name evidence="12" type="ORF">OB236_36995</name>
</gene>
<dbReference type="InterPro" id="IPR036097">
    <property type="entry name" value="HisK_dim/P_sf"/>
</dbReference>
<evidence type="ECO:0000256" key="2">
    <source>
        <dbReference type="ARBA" id="ARBA00004370"/>
    </source>
</evidence>
<dbReference type="Proteomes" id="UP001652445">
    <property type="component" value="Unassembled WGS sequence"/>
</dbReference>
<evidence type="ECO:0000256" key="10">
    <source>
        <dbReference type="SAM" id="Phobius"/>
    </source>
</evidence>
<dbReference type="InterPro" id="IPR003594">
    <property type="entry name" value="HATPase_dom"/>
</dbReference>
<dbReference type="PANTHER" id="PTHR45453">
    <property type="entry name" value="PHOSPHATE REGULON SENSOR PROTEIN PHOR"/>
    <property type="match status" value="1"/>
</dbReference>
<keyword evidence="10" id="KW-0472">Membrane</keyword>
<comment type="catalytic activity">
    <reaction evidence="1">
        <text>ATP + protein L-histidine = ADP + protein N-phospho-L-histidine.</text>
        <dbReference type="EC" id="2.7.13.3"/>
    </reaction>
</comment>
<dbReference type="InterPro" id="IPR036890">
    <property type="entry name" value="HATPase_C_sf"/>
</dbReference>
<evidence type="ECO:0000259" key="11">
    <source>
        <dbReference type="PROSITE" id="PS50109"/>
    </source>
</evidence>
<evidence type="ECO:0000256" key="4">
    <source>
        <dbReference type="ARBA" id="ARBA00022553"/>
    </source>
</evidence>
<dbReference type="GO" id="GO:0005524">
    <property type="term" value="F:ATP binding"/>
    <property type="evidence" value="ECO:0007669"/>
    <property type="project" value="UniProtKB-KW"/>
</dbReference>
<dbReference type="InterPro" id="IPR050351">
    <property type="entry name" value="BphY/WalK/GraS-like"/>
</dbReference>
<dbReference type="Pfam" id="PF02518">
    <property type="entry name" value="HATPase_c"/>
    <property type="match status" value="1"/>
</dbReference>
<dbReference type="InterPro" id="IPR003661">
    <property type="entry name" value="HisK_dim/P_dom"/>
</dbReference>
<evidence type="ECO:0000256" key="6">
    <source>
        <dbReference type="ARBA" id="ARBA00022741"/>
    </source>
</evidence>
<dbReference type="PROSITE" id="PS50109">
    <property type="entry name" value="HIS_KIN"/>
    <property type="match status" value="1"/>
</dbReference>
<reference evidence="12 13" key="1">
    <citation type="submission" date="2022-09" db="EMBL/GenBank/DDBJ databases">
        <authorList>
            <person name="Han X.L."/>
            <person name="Wang Q."/>
            <person name="Lu T."/>
        </authorList>
    </citation>
    <scope>NUCLEOTIDE SEQUENCE [LARGE SCALE GENOMIC DNA]</scope>
    <source>
        <strain evidence="12 13">WQ 127069</strain>
    </source>
</reference>
<keyword evidence="9" id="KW-0902">Two-component regulatory system</keyword>
<keyword evidence="4" id="KW-0597">Phosphoprotein</keyword>
<evidence type="ECO:0000256" key="9">
    <source>
        <dbReference type="ARBA" id="ARBA00023012"/>
    </source>
</evidence>
<feature type="domain" description="Histidine kinase" evidence="11">
    <location>
        <begin position="216"/>
        <end position="437"/>
    </location>
</feature>
<dbReference type="Gene3D" id="3.30.565.10">
    <property type="entry name" value="Histidine kinase-like ATPase, C-terminal domain"/>
    <property type="match status" value="1"/>
</dbReference>
<feature type="transmembrane region" description="Helical" evidence="10">
    <location>
        <begin position="9"/>
        <end position="32"/>
    </location>
</feature>
<dbReference type="SUPFAM" id="SSF55874">
    <property type="entry name" value="ATPase domain of HSP90 chaperone/DNA topoisomerase II/histidine kinase"/>
    <property type="match status" value="1"/>
</dbReference>
<keyword evidence="10" id="KW-1133">Transmembrane helix</keyword>
<organism evidence="12 13">
    <name type="scientific">Paenibacillus baimaensis</name>
    <dbReference type="NCBI Taxonomy" id="2982185"/>
    <lineage>
        <taxon>Bacteria</taxon>
        <taxon>Bacillati</taxon>
        <taxon>Bacillota</taxon>
        <taxon>Bacilli</taxon>
        <taxon>Bacillales</taxon>
        <taxon>Paenibacillaceae</taxon>
        <taxon>Paenibacillus</taxon>
    </lineage>
</organism>
<dbReference type="InterPro" id="IPR004358">
    <property type="entry name" value="Sig_transdc_His_kin-like_C"/>
</dbReference>
<dbReference type="Pfam" id="PF00512">
    <property type="entry name" value="HisKA"/>
    <property type="match status" value="1"/>
</dbReference>
<evidence type="ECO:0000256" key="8">
    <source>
        <dbReference type="ARBA" id="ARBA00022840"/>
    </source>
</evidence>
<keyword evidence="8 12" id="KW-0067">ATP-binding</keyword>
<keyword evidence="10" id="KW-0812">Transmembrane</keyword>
<dbReference type="SUPFAM" id="SSF47384">
    <property type="entry name" value="Homodimeric domain of signal transducing histidine kinase"/>
    <property type="match status" value="1"/>
</dbReference>
<evidence type="ECO:0000256" key="3">
    <source>
        <dbReference type="ARBA" id="ARBA00012438"/>
    </source>
</evidence>
<keyword evidence="6" id="KW-0547">Nucleotide-binding</keyword>
<dbReference type="CDD" id="cd00075">
    <property type="entry name" value="HATPase"/>
    <property type="match status" value="1"/>
</dbReference>
<evidence type="ECO:0000256" key="5">
    <source>
        <dbReference type="ARBA" id="ARBA00022679"/>
    </source>
</evidence>
<keyword evidence="7" id="KW-0418">Kinase</keyword>
<dbReference type="PANTHER" id="PTHR45453:SF1">
    <property type="entry name" value="PHOSPHATE REGULON SENSOR PROTEIN PHOR"/>
    <property type="match status" value="1"/>
</dbReference>
<evidence type="ECO:0000256" key="1">
    <source>
        <dbReference type="ARBA" id="ARBA00000085"/>
    </source>
</evidence>